<dbReference type="Proteomes" id="UP000280501">
    <property type="component" value="Unassembled WGS sequence"/>
</dbReference>
<dbReference type="InterPro" id="IPR010310">
    <property type="entry name" value="T7SS_ESAT-6-like"/>
</dbReference>
<dbReference type="OrthoDB" id="3268062at2"/>
<dbReference type="Pfam" id="PF06013">
    <property type="entry name" value="WXG100"/>
    <property type="match status" value="1"/>
</dbReference>
<dbReference type="InterPro" id="IPR036689">
    <property type="entry name" value="ESAT-6-like_sf"/>
</dbReference>
<reference evidence="3 4" key="1">
    <citation type="submission" date="2018-11" db="EMBL/GenBank/DDBJ databases">
        <title>Sequencing the genomes of 1000 actinobacteria strains.</title>
        <authorList>
            <person name="Klenk H.-P."/>
        </authorList>
    </citation>
    <scope>NUCLEOTIDE SEQUENCE [LARGE SCALE GENOMIC DNA]</scope>
    <source>
        <strain evidence="3 4">DSM 15700</strain>
    </source>
</reference>
<proteinExistence type="inferred from homology"/>
<evidence type="ECO:0000313" key="4">
    <source>
        <dbReference type="Proteomes" id="UP000280501"/>
    </source>
</evidence>
<accession>A0A3N4Z6F1</accession>
<comment type="similarity">
    <text evidence="1">Belongs to the WXG100 family.</text>
</comment>
<evidence type="ECO:0000256" key="2">
    <source>
        <dbReference type="SAM" id="Coils"/>
    </source>
</evidence>
<protein>
    <recommendedName>
        <fullName evidence="1">ESAT-6-like protein</fullName>
    </recommendedName>
</protein>
<name>A0A3N4Z6F1_9MICO</name>
<keyword evidence="2" id="KW-0175">Coiled coil</keyword>
<dbReference type="RefSeq" id="WP_123813969.1">
    <property type="nucleotide sequence ID" value="NZ_RKQZ01000001.1"/>
</dbReference>
<sequence>MPNINVTFQDMEDAAARMQQEAADMQSKLDQLRNLVQNLVQDGYVTDRSSKRFDESYQELDKGGKQVLEGLDGIGEYLKQAAEALRKTDEELANALNK</sequence>
<dbReference type="EMBL" id="RKQZ01000001">
    <property type="protein sequence ID" value="RPF20862.1"/>
    <property type="molecule type" value="Genomic_DNA"/>
</dbReference>
<evidence type="ECO:0000256" key="1">
    <source>
        <dbReference type="RuleBase" id="RU362001"/>
    </source>
</evidence>
<gene>
    <name evidence="3" type="ORF">EDD34_1469</name>
</gene>
<evidence type="ECO:0000313" key="3">
    <source>
        <dbReference type="EMBL" id="RPF20862.1"/>
    </source>
</evidence>
<dbReference type="NCBIfam" id="TIGR03930">
    <property type="entry name" value="WXG100_ESAT6"/>
    <property type="match status" value="1"/>
</dbReference>
<dbReference type="SUPFAM" id="SSF140453">
    <property type="entry name" value="EsxAB dimer-like"/>
    <property type="match status" value="1"/>
</dbReference>
<dbReference type="Gene3D" id="1.10.287.1060">
    <property type="entry name" value="ESAT-6-like"/>
    <property type="match status" value="1"/>
</dbReference>
<feature type="coiled-coil region" evidence="2">
    <location>
        <begin position="8"/>
        <end position="42"/>
    </location>
</feature>
<dbReference type="AlphaFoldDB" id="A0A3N4Z6F1"/>
<keyword evidence="4" id="KW-1185">Reference proteome</keyword>
<organism evidence="3 4">
    <name type="scientific">Myceligenerans xiligouense</name>
    <dbReference type="NCBI Taxonomy" id="253184"/>
    <lineage>
        <taxon>Bacteria</taxon>
        <taxon>Bacillati</taxon>
        <taxon>Actinomycetota</taxon>
        <taxon>Actinomycetes</taxon>
        <taxon>Micrococcales</taxon>
        <taxon>Promicromonosporaceae</taxon>
        <taxon>Myceligenerans</taxon>
    </lineage>
</organism>
<comment type="caution">
    <text evidence="3">The sequence shown here is derived from an EMBL/GenBank/DDBJ whole genome shotgun (WGS) entry which is preliminary data.</text>
</comment>